<feature type="domain" description="NDT80" evidence="3">
    <location>
        <begin position="1"/>
        <end position="141"/>
    </location>
</feature>
<dbReference type="InterPro" id="IPR051577">
    <property type="entry name" value="MRF-like"/>
</dbReference>
<dbReference type="Gene3D" id="2.60.40.1390">
    <property type="entry name" value="NDT80 DNA-binding domain"/>
    <property type="match status" value="1"/>
</dbReference>
<dbReference type="Pfam" id="PF05224">
    <property type="entry name" value="NDT80_PhoG"/>
    <property type="match status" value="1"/>
</dbReference>
<dbReference type="GO" id="GO:0016540">
    <property type="term" value="P:protein autoprocessing"/>
    <property type="evidence" value="ECO:0007669"/>
    <property type="project" value="TreeGrafter"/>
</dbReference>
<feature type="DNA-binding region" description="NDT80" evidence="2">
    <location>
        <begin position="1"/>
        <end position="141"/>
    </location>
</feature>
<dbReference type="GO" id="GO:0043565">
    <property type="term" value="F:sequence-specific DNA binding"/>
    <property type="evidence" value="ECO:0007669"/>
    <property type="project" value="TreeGrafter"/>
</dbReference>
<dbReference type="AlphaFoldDB" id="A0AAV5UH76"/>
<evidence type="ECO:0000256" key="1">
    <source>
        <dbReference type="ARBA" id="ARBA00023125"/>
    </source>
</evidence>
<sequence length="141" mass="16234">FINQKRNHTEITVNVECHSNYPPVFVEANGELRQFSQLQLAFCGVKDDDPSTQIEIAQCEAVTRKPFAFDPVPFRLETLCPRKVEKVVVPRLQFEKATDGNNTNPSSKQKYYRMVVRLIAVTAENVRNVVQSYISDRFIVR</sequence>
<dbReference type="GO" id="GO:0045893">
    <property type="term" value="P:positive regulation of DNA-templated transcription"/>
    <property type="evidence" value="ECO:0007669"/>
    <property type="project" value="TreeGrafter"/>
</dbReference>
<feature type="non-terminal residue" evidence="4">
    <location>
        <position position="1"/>
    </location>
</feature>
<evidence type="ECO:0000313" key="5">
    <source>
        <dbReference type="Proteomes" id="UP001432027"/>
    </source>
</evidence>
<proteinExistence type="predicted"/>
<dbReference type="PANTHER" id="PTHR13029:SF18">
    <property type="entry name" value="MYELIN REGULATORY FACTOR HOMOLOG 1"/>
    <property type="match status" value="1"/>
</dbReference>
<protein>
    <recommendedName>
        <fullName evidence="3">NDT80 domain-containing protein</fullName>
    </recommendedName>
</protein>
<dbReference type="SUPFAM" id="SSF49417">
    <property type="entry name" value="p53-like transcription factors"/>
    <property type="match status" value="1"/>
</dbReference>
<dbReference type="PROSITE" id="PS51517">
    <property type="entry name" value="NDT80"/>
    <property type="match status" value="1"/>
</dbReference>
<dbReference type="InterPro" id="IPR024061">
    <property type="entry name" value="NDT80_DNA-bd_dom"/>
</dbReference>
<organism evidence="4 5">
    <name type="scientific">Pristionchus entomophagus</name>
    <dbReference type="NCBI Taxonomy" id="358040"/>
    <lineage>
        <taxon>Eukaryota</taxon>
        <taxon>Metazoa</taxon>
        <taxon>Ecdysozoa</taxon>
        <taxon>Nematoda</taxon>
        <taxon>Chromadorea</taxon>
        <taxon>Rhabditida</taxon>
        <taxon>Rhabditina</taxon>
        <taxon>Diplogasteromorpha</taxon>
        <taxon>Diplogasteroidea</taxon>
        <taxon>Neodiplogasteridae</taxon>
        <taxon>Pristionchus</taxon>
    </lineage>
</organism>
<evidence type="ECO:0000259" key="3">
    <source>
        <dbReference type="PROSITE" id="PS51517"/>
    </source>
</evidence>
<evidence type="ECO:0000256" key="2">
    <source>
        <dbReference type="PROSITE-ProRule" id="PRU00850"/>
    </source>
</evidence>
<dbReference type="EMBL" id="BTSX01000006">
    <property type="protein sequence ID" value="GMT06063.1"/>
    <property type="molecule type" value="Genomic_DNA"/>
</dbReference>
<accession>A0AAV5UH76</accession>
<name>A0AAV5UH76_9BILA</name>
<keyword evidence="1 2" id="KW-0238">DNA-binding</keyword>
<keyword evidence="5" id="KW-1185">Reference proteome</keyword>
<dbReference type="PANTHER" id="PTHR13029">
    <property type="match status" value="1"/>
</dbReference>
<feature type="non-terminal residue" evidence="4">
    <location>
        <position position="141"/>
    </location>
</feature>
<dbReference type="Proteomes" id="UP001432027">
    <property type="component" value="Unassembled WGS sequence"/>
</dbReference>
<dbReference type="InterPro" id="IPR008967">
    <property type="entry name" value="p53-like_TF_DNA-bd_sf"/>
</dbReference>
<gene>
    <name evidence="4" type="ORF">PENTCL1PPCAC_28237</name>
</gene>
<reference evidence="4" key="1">
    <citation type="submission" date="2023-10" db="EMBL/GenBank/DDBJ databases">
        <title>Genome assembly of Pristionchus species.</title>
        <authorList>
            <person name="Yoshida K."/>
            <person name="Sommer R.J."/>
        </authorList>
    </citation>
    <scope>NUCLEOTIDE SEQUENCE</scope>
    <source>
        <strain evidence="4">RS0144</strain>
    </source>
</reference>
<dbReference type="InterPro" id="IPR037141">
    <property type="entry name" value="NDT80_DNA-bd_dom_sf"/>
</dbReference>
<dbReference type="GO" id="GO:0005789">
    <property type="term" value="C:endoplasmic reticulum membrane"/>
    <property type="evidence" value="ECO:0007669"/>
    <property type="project" value="TreeGrafter"/>
</dbReference>
<evidence type="ECO:0000313" key="4">
    <source>
        <dbReference type="EMBL" id="GMT06063.1"/>
    </source>
</evidence>
<dbReference type="GO" id="GO:0005634">
    <property type="term" value="C:nucleus"/>
    <property type="evidence" value="ECO:0007669"/>
    <property type="project" value="TreeGrafter"/>
</dbReference>
<dbReference type="GO" id="GO:0003700">
    <property type="term" value="F:DNA-binding transcription factor activity"/>
    <property type="evidence" value="ECO:0007669"/>
    <property type="project" value="UniProtKB-UniRule"/>
</dbReference>
<comment type="caution">
    <text evidence="4">The sequence shown here is derived from an EMBL/GenBank/DDBJ whole genome shotgun (WGS) entry which is preliminary data.</text>
</comment>